<proteinExistence type="predicted"/>
<gene>
    <name evidence="1" type="ORF">Tco_0878892</name>
</gene>
<keyword evidence="2" id="KW-1185">Reference proteome</keyword>
<dbReference type="EMBL" id="BQNB010013780">
    <property type="protein sequence ID" value="GJT20186.1"/>
    <property type="molecule type" value="Genomic_DNA"/>
</dbReference>
<organism evidence="1 2">
    <name type="scientific">Tanacetum coccineum</name>
    <dbReference type="NCBI Taxonomy" id="301880"/>
    <lineage>
        <taxon>Eukaryota</taxon>
        <taxon>Viridiplantae</taxon>
        <taxon>Streptophyta</taxon>
        <taxon>Embryophyta</taxon>
        <taxon>Tracheophyta</taxon>
        <taxon>Spermatophyta</taxon>
        <taxon>Magnoliopsida</taxon>
        <taxon>eudicotyledons</taxon>
        <taxon>Gunneridae</taxon>
        <taxon>Pentapetalae</taxon>
        <taxon>asterids</taxon>
        <taxon>campanulids</taxon>
        <taxon>Asterales</taxon>
        <taxon>Asteraceae</taxon>
        <taxon>Asteroideae</taxon>
        <taxon>Anthemideae</taxon>
        <taxon>Anthemidinae</taxon>
        <taxon>Tanacetum</taxon>
    </lineage>
</organism>
<reference evidence="1" key="2">
    <citation type="submission" date="2022-01" db="EMBL/GenBank/DDBJ databases">
        <authorList>
            <person name="Yamashiro T."/>
            <person name="Shiraishi A."/>
            <person name="Satake H."/>
            <person name="Nakayama K."/>
        </authorList>
    </citation>
    <scope>NUCLEOTIDE SEQUENCE</scope>
</reference>
<comment type="caution">
    <text evidence="1">The sequence shown here is derived from an EMBL/GenBank/DDBJ whole genome shotgun (WGS) entry which is preliminary data.</text>
</comment>
<protein>
    <submittedName>
        <fullName evidence="1">Uncharacterized protein</fullName>
    </submittedName>
</protein>
<dbReference type="Proteomes" id="UP001151760">
    <property type="component" value="Unassembled WGS sequence"/>
</dbReference>
<reference evidence="1" key="1">
    <citation type="journal article" date="2022" name="Int. J. Mol. Sci.">
        <title>Draft Genome of Tanacetum Coccineum: Genomic Comparison of Closely Related Tanacetum-Family Plants.</title>
        <authorList>
            <person name="Yamashiro T."/>
            <person name="Shiraishi A."/>
            <person name="Nakayama K."/>
            <person name="Satake H."/>
        </authorList>
    </citation>
    <scope>NUCLEOTIDE SEQUENCE</scope>
</reference>
<name>A0ABQ5BZK4_9ASTR</name>
<sequence length="307" mass="35149">MSDRTDSFLKFIEDVITKKIVYHLFDDEVEFLGCVILSYLLALEITCSCFHDFIDKDLIDLVLPDVRRYVVVLTGYLIKGKLGSFVSFREMITSQLQGKLWLYDEVQYTLMMVSKQQQQQTNTGVESSCFPTDVIFGFHRGIILLILGGFAWYYTHVYIEDGVTFIAKGSLTFLAKRLPFADHRLIVLTEAMMILGRGRGIASELRKRSTLIAGREYVSLARSLAGHHLIVVANSVGSILFNKGLKYRRSHGDKPNISWEPLFMQSLNHQPFQGIRHLRCMLSISFWEKIYLMLQLRITDLSKSGLA</sequence>
<evidence type="ECO:0000313" key="1">
    <source>
        <dbReference type="EMBL" id="GJT20186.1"/>
    </source>
</evidence>
<accession>A0ABQ5BZK4</accession>
<evidence type="ECO:0000313" key="2">
    <source>
        <dbReference type="Proteomes" id="UP001151760"/>
    </source>
</evidence>